<proteinExistence type="predicted"/>
<dbReference type="AlphaFoldDB" id="A0A7M1AWZ5"/>
<protein>
    <recommendedName>
        <fullName evidence="3">Lipoprotein</fullName>
    </recommendedName>
</protein>
<evidence type="ECO:0000313" key="1">
    <source>
        <dbReference type="EMBL" id="QOP41981.1"/>
    </source>
</evidence>
<keyword evidence="2" id="KW-1185">Reference proteome</keyword>
<evidence type="ECO:0008006" key="3">
    <source>
        <dbReference type="Google" id="ProtNLM"/>
    </source>
</evidence>
<reference evidence="1 2" key="1">
    <citation type="submission" date="2019-06" db="EMBL/GenBank/DDBJ databases">
        <title>Sulfurimonas gotlandica sp. nov., a chemoautotrophic and psychrotolerant epsilonproteobacterium isolated from a pelagic redoxcline, and an emended description of the genus Sulfurimonas.</title>
        <authorList>
            <person name="Wang S."/>
            <person name="Jiang L."/>
            <person name="Shao Z."/>
        </authorList>
    </citation>
    <scope>NUCLEOTIDE SEQUENCE [LARGE SCALE GENOMIC DNA]</scope>
    <source>
        <strain evidence="1 2">B2</strain>
    </source>
</reference>
<dbReference type="RefSeq" id="WP_193113301.1">
    <property type="nucleotide sequence ID" value="NZ_CP041165.1"/>
</dbReference>
<accession>A0A7M1AWZ5</accession>
<dbReference type="PROSITE" id="PS51257">
    <property type="entry name" value="PROKAR_LIPOPROTEIN"/>
    <property type="match status" value="1"/>
</dbReference>
<evidence type="ECO:0000313" key="2">
    <source>
        <dbReference type="Proteomes" id="UP000593910"/>
    </source>
</evidence>
<dbReference type="Proteomes" id="UP000593910">
    <property type="component" value="Chromosome"/>
</dbReference>
<organism evidence="1 2">
    <name type="scientific">Sulfurimonas marina</name>
    <dbReference type="NCBI Taxonomy" id="2590551"/>
    <lineage>
        <taxon>Bacteria</taxon>
        <taxon>Pseudomonadati</taxon>
        <taxon>Campylobacterota</taxon>
        <taxon>Epsilonproteobacteria</taxon>
        <taxon>Campylobacterales</taxon>
        <taxon>Sulfurimonadaceae</taxon>
        <taxon>Sulfurimonas</taxon>
    </lineage>
</organism>
<dbReference type="KEGG" id="smax:FJR03_09625"/>
<gene>
    <name evidence="1" type="ORF">FJR03_09625</name>
</gene>
<dbReference type="EMBL" id="CP041165">
    <property type="protein sequence ID" value="QOP41981.1"/>
    <property type="molecule type" value="Genomic_DNA"/>
</dbReference>
<sequence>MKYLLIFLVLFFSACSVKQLEKSSKMVVFKTKNIRFSDLGYIGEGKESVEIDLYVVGKAFKKISIDGMICIEGEGCMRKSSFNEEYLSSSYPDDLLKNVFLGKPIFEQKNLLRTDIGFVQIIQSNGVDIVYKVELNEIYFKDRKNKILIRIKDVK</sequence>
<name>A0A7M1AWZ5_9BACT</name>